<keyword evidence="3" id="KW-1185">Reference proteome</keyword>
<dbReference type="Pfam" id="PF00078">
    <property type="entry name" value="RVT_1"/>
    <property type="match status" value="1"/>
</dbReference>
<reference evidence="2 3" key="1">
    <citation type="journal article" date="2021" name="Nat. Plants">
        <title>The Taxus genome provides insights into paclitaxel biosynthesis.</title>
        <authorList>
            <person name="Xiong X."/>
            <person name="Gou J."/>
            <person name="Liao Q."/>
            <person name="Li Y."/>
            <person name="Zhou Q."/>
            <person name="Bi G."/>
            <person name="Li C."/>
            <person name="Du R."/>
            <person name="Wang X."/>
            <person name="Sun T."/>
            <person name="Guo L."/>
            <person name="Liang H."/>
            <person name="Lu P."/>
            <person name="Wu Y."/>
            <person name="Zhang Z."/>
            <person name="Ro D.K."/>
            <person name="Shang Y."/>
            <person name="Huang S."/>
            <person name="Yan J."/>
        </authorList>
    </citation>
    <scope>NUCLEOTIDE SEQUENCE [LARGE SCALE GENOMIC DNA]</scope>
    <source>
        <strain evidence="2">Ta-2019</strain>
    </source>
</reference>
<sequence length="238" mass="27151">MVYVVDGEEMESLNVNHSVGMHKVVDSADACTHAYHEPLKTKKVNIGSEKEPKEAIIGDYWSDKEVSKIIDLLCEFEDLFPCGYHDLKGIHHSLGEMRIKLKDGACLVRKRTYRMNPNMCIRVKEELDKMIASSIIEAMEESEWISPMVINIKKDGKIRICVDYRELNAVCIINLFPTPFTEEILEGVAGREVYSFTDGFSGYHQVRIAKEDQDKTTFATKWGTFAYTVMPFGLRNAL</sequence>
<dbReference type="InterPro" id="IPR053134">
    <property type="entry name" value="RNA-dir_DNA_polymerase"/>
</dbReference>
<dbReference type="InterPro" id="IPR043502">
    <property type="entry name" value="DNA/RNA_pol_sf"/>
</dbReference>
<feature type="domain" description="Reverse transcriptase" evidence="1">
    <location>
        <begin position="153"/>
        <end position="237"/>
    </location>
</feature>
<protein>
    <recommendedName>
        <fullName evidence="1">Reverse transcriptase domain-containing protein</fullName>
    </recommendedName>
</protein>
<dbReference type="Gene3D" id="3.30.70.270">
    <property type="match status" value="1"/>
</dbReference>
<dbReference type="InterPro" id="IPR000477">
    <property type="entry name" value="RT_dom"/>
</dbReference>
<evidence type="ECO:0000259" key="1">
    <source>
        <dbReference type="Pfam" id="PF00078"/>
    </source>
</evidence>
<organism evidence="2 3">
    <name type="scientific">Taxus chinensis</name>
    <name type="common">Chinese yew</name>
    <name type="synonym">Taxus wallichiana var. chinensis</name>
    <dbReference type="NCBI Taxonomy" id="29808"/>
    <lineage>
        <taxon>Eukaryota</taxon>
        <taxon>Viridiplantae</taxon>
        <taxon>Streptophyta</taxon>
        <taxon>Embryophyta</taxon>
        <taxon>Tracheophyta</taxon>
        <taxon>Spermatophyta</taxon>
        <taxon>Pinopsida</taxon>
        <taxon>Pinidae</taxon>
        <taxon>Conifers II</taxon>
        <taxon>Cupressales</taxon>
        <taxon>Taxaceae</taxon>
        <taxon>Taxus</taxon>
    </lineage>
</organism>
<dbReference type="SUPFAM" id="SSF56672">
    <property type="entry name" value="DNA/RNA polymerases"/>
    <property type="match status" value="1"/>
</dbReference>
<evidence type="ECO:0000313" key="2">
    <source>
        <dbReference type="EMBL" id="KAH9319141.1"/>
    </source>
</evidence>
<dbReference type="CDD" id="cd01647">
    <property type="entry name" value="RT_LTR"/>
    <property type="match status" value="1"/>
</dbReference>
<comment type="caution">
    <text evidence="2">The sequence shown here is derived from an EMBL/GenBank/DDBJ whole genome shotgun (WGS) entry which is preliminary data.</text>
</comment>
<name>A0AA38G9D9_TAXCH</name>
<dbReference type="InterPro" id="IPR043128">
    <property type="entry name" value="Rev_trsase/Diguanyl_cyclase"/>
</dbReference>
<dbReference type="Proteomes" id="UP000824469">
    <property type="component" value="Unassembled WGS sequence"/>
</dbReference>
<proteinExistence type="predicted"/>
<evidence type="ECO:0000313" key="3">
    <source>
        <dbReference type="Proteomes" id="UP000824469"/>
    </source>
</evidence>
<dbReference type="Gene3D" id="3.10.10.10">
    <property type="entry name" value="HIV Type 1 Reverse Transcriptase, subunit A, domain 1"/>
    <property type="match status" value="1"/>
</dbReference>
<dbReference type="PANTHER" id="PTHR24559">
    <property type="entry name" value="TRANSPOSON TY3-I GAG-POL POLYPROTEIN"/>
    <property type="match status" value="1"/>
</dbReference>
<dbReference type="AlphaFoldDB" id="A0AA38G9D9"/>
<feature type="non-terminal residue" evidence="2">
    <location>
        <position position="238"/>
    </location>
</feature>
<dbReference type="PANTHER" id="PTHR24559:SF444">
    <property type="entry name" value="REVERSE TRANSCRIPTASE DOMAIN-CONTAINING PROTEIN"/>
    <property type="match status" value="1"/>
</dbReference>
<dbReference type="EMBL" id="JAHRHJ020000004">
    <property type="protein sequence ID" value="KAH9319141.1"/>
    <property type="molecule type" value="Genomic_DNA"/>
</dbReference>
<gene>
    <name evidence="2" type="ORF">KI387_020910</name>
</gene>
<accession>A0AA38G9D9</accession>